<feature type="compositionally biased region" description="Basic and acidic residues" evidence="1">
    <location>
        <begin position="1"/>
        <end position="12"/>
    </location>
</feature>
<sequence>MASPGDKGDDSRGSPVRTSVDKWATQMDMFGNYVLSGTTRGQSTTETEPDMQRIGESISREEGASDGEESREARQQQHSSLPSSPNIPFASLPSPVPAPSDVPSTTLAPVLPPVSTISALSTDFLVATPSATPSTPSPPSRPVRGPPPPPAARYTSSVPDQAAYQRAVLATVSLNLHNILGAPGYPATSRAQIPAGATPVTSSQTNRGPLMAPFVPSVTERWQYQPQRQRHQPPGSTGAQSRSQQSTERERRYHDAPSRRSTISPYQVPVIGARGPLSTSQATLDFLGPATNHDSHPHYPMPLAPQPRVDQRSGSGQSSDRPLGHQNSQSLQSTHSLTGPQARQQLTDNRGWEGHVGSGNNNQTEPRNERQGSS</sequence>
<feature type="compositionally biased region" description="Basic and acidic residues" evidence="1">
    <location>
        <begin position="247"/>
        <end position="258"/>
    </location>
</feature>
<proteinExistence type="predicted"/>
<accession>A0A9P9WNP0</accession>
<protein>
    <submittedName>
        <fullName evidence="2">Uncharacterized protein</fullName>
    </submittedName>
</protein>
<gene>
    <name evidence="2" type="ORF">JX265_005764</name>
</gene>
<keyword evidence="3" id="KW-1185">Reference proteome</keyword>
<feature type="compositionally biased region" description="Polar residues" evidence="1">
    <location>
        <begin position="76"/>
        <end position="86"/>
    </location>
</feature>
<feature type="region of interest" description="Disordered" evidence="1">
    <location>
        <begin position="127"/>
        <end position="159"/>
    </location>
</feature>
<feature type="compositionally biased region" description="Polar residues" evidence="1">
    <location>
        <begin position="312"/>
        <end position="348"/>
    </location>
</feature>
<reference evidence="2" key="1">
    <citation type="submission" date="2021-03" db="EMBL/GenBank/DDBJ databases">
        <title>Revisited historic fungal species revealed as producer of novel bioactive compounds through whole genome sequencing and comparative genomics.</title>
        <authorList>
            <person name="Vignolle G.A."/>
            <person name="Hochenegger N."/>
            <person name="Mach R.L."/>
            <person name="Mach-Aigner A.R."/>
            <person name="Javad Rahimi M."/>
            <person name="Salim K.A."/>
            <person name="Chan C.M."/>
            <person name="Lim L.B.L."/>
            <person name="Cai F."/>
            <person name="Druzhinina I.S."/>
            <person name="U'Ren J.M."/>
            <person name="Derntl C."/>
        </authorList>
    </citation>
    <scope>NUCLEOTIDE SEQUENCE</scope>
    <source>
        <strain evidence="2">TUCIM 5799</strain>
    </source>
</reference>
<feature type="compositionally biased region" description="Pro residues" evidence="1">
    <location>
        <begin position="135"/>
        <end position="151"/>
    </location>
</feature>
<feature type="region of interest" description="Disordered" evidence="1">
    <location>
        <begin position="1"/>
        <end position="110"/>
    </location>
</feature>
<dbReference type="AlphaFoldDB" id="A0A9P9WNP0"/>
<organism evidence="2 3">
    <name type="scientific">Neoarthrinium moseri</name>
    <dbReference type="NCBI Taxonomy" id="1658444"/>
    <lineage>
        <taxon>Eukaryota</taxon>
        <taxon>Fungi</taxon>
        <taxon>Dikarya</taxon>
        <taxon>Ascomycota</taxon>
        <taxon>Pezizomycotina</taxon>
        <taxon>Sordariomycetes</taxon>
        <taxon>Xylariomycetidae</taxon>
        <taxon>Amphisphaeriales</taxon>
        <taxon>Apiosporaceae</taxon>
        <taxon>Neoarthrinium</taxon>
    </lineage>
</organism>
<comment type="caution">
    <text evidence="2">The sequence shown here is derived from an EMBL/GenBank/DDBJ whole genome shotgun (WGS) entry which is preliminary data.</text>
</comment>
<evidence type="ECO:0000313" key="2">
    <source>
        <dbReference type="EMBL" id="KAI1871778.1"/>
    </source>
</evidence>
<dbReference type="Proteomes" id="UP000829685">
    <property type="component" value="Unassembled WGS sequence"/>
</dbReference>
<feature type="compositionally biased region" description="Polar residues" evidence="1">
    <location>
        <begin position="35"/>
        <end position="46"/>
    </location>
</feature>
<name>A0A9P9WNP0_9PEZI</name>
<feature type="compositionally biased region" description="Basic and acidic residues" evidence="1">
    <location>
        <begin position="50"/>
        <end position="75"/>
    </location>
</feature>
<evidence type="ECO:0000313" key="3">
    <source>
        <dbReference type="Proteomes" id="UP000829685"/>
    </source>
</evidence>
<dbReference type="EMBL" id="JAFIMR010000012">
    <property type="protein sequence ID" value="KAI1871778.1"/>
    <property type="molecule type" value="Genomic_DNA"/>
</dbReference>
<evidence type="ECO:0000256" key="1">
    <source>
        <dbReference type="SAM" id="MobiDB-lite"/>
    </source>
</evidence>
<feature type="region of interest" description="Disordered" evidence="1">
    <location>
        <begin position="223"/>
        <end position="374"/>
    </location>
</feature>